<dbReference type="PANTHER" id="PTHR31080:SF118">
    <property type="entry name" value="PECTINESTERASE INHIBITOR 10"/>
    <property type="match status" value="1"/>
</dbReference>
<dbReference type="FunCoup" id="B9RBP9">
    <property type="interactions" value="4"/>
</dbReference>
<organism evidence="5 6">
    <name type="scientific">Ricinus communis</name>
    <name type="common">Castor bean</name>
    <dbReference type="NCBI Taxonomy" id="3988"/>
    <lineage>
        <taxon>Eukaryota</taxon>
        <taxon>Viridiplantae</taxon>
        <taxon>Streptophyta</taxon>
        <taxon>Embryophyta</taxon>
        <taxon>Tracheophyta</taxon>
        <taxon>Spermatophyta</taxon>
        <taxon>Magnoliopsida</taxon>
        <taxon>eudicotyledons</taxon>
        <taxon>Gunneridae</taxon>
        <taxon>Pentapetalae</taxon>
        <taxon>rosids</taxon>
        <taxon>fabids</taxon>
        <taxon>Malpighiales</taxon>
        <taxon>Euphorbiaceae</taxon>
        <taxon>Acalyphoideae</taxon>
        <taxon>Acalypheae</taxon>
        <taxon>Ricinus</taxon>
    </lineage>
</organism>
<dbReference type="Proteomes" id="UP000008311">
    <property type="component" value="Unassembled WGS sequence"/>
</dbReference>
<evidence type="ECO:0000256" key="1">
    <source>
        <dbReference type="ARBA" id="ARBA00022729"/>
    </source>
</evidence>
<dbReference type="Gene3D" id="1.20.140.40">
    <property type="entry name" value="Invertase/pectin methylesterase inhibitor family protein"/>
    <property type="match status" value="1"/>
</dbReference>
<dbReference type="SMART" id="SM00856">
    <property type="entry name" value="PMEI"/>
    <property type="match status" value="1"/>
</dbReference>
<proteinExistence type="inferred from homology"/>
<accession>B9RBP9</accession>
<comment type="similarity">
    <text evidence="2">Belongs to the PMEI family.</text>
</comment>
<reference evidence="6" key="1">
    <citation type="journal article" date="2010" name="Nat. Biotechnol.">
        <title>Draft genome sequence of the oilseed species Ricinus communis.</title>
        <authorList>
            <person name="Chan A.P."/>
            <person name="Crabtree J."/>
            <person name="Zhao Q."/>
            <person name="Lorenzi H."/>
            <person name="Orvis J."/>
            <person name="Puiu D."/>
            <person name="Melake-Berhan A."/>
            <person name="Jones K.M."/>
            <person name="Redman J."/>
            <person name="Chen G."/>
            <person name="Cahoon E.B."/>
            <person name="Gedil M."/>
            <person name="Stanke M."/>
            <person name="Haas B.J."/>
            <person name="Wortman J.R."/>
            <person name="Fraser-Liggett C.M."/>
            <person name="Ravel J."/>
            <person name="Rabinowicz P.D."/>
        </authorList>
    </citation>
    <scope>NUCLEOTIDE SEQUENCE [LARGE SCALE GENOMIC DNA]</scope>
    <source>
        <strain evidence="6">cv. Hale</strain>
    </source>
</reference>
<dbReference type="GO" id="GO:0009505">
    <property type="term" value="C:plant-type cell wall"/>
    <property type="evidence" value="ECO:0000318"/>
    <property type="project" value="GO_Central"/>
</dbReference>
<dbReference type="InParanoid" id="B9RBP9"/>
<dbReference type="NCBIfam" id="TIGR01614">
    <property type="entry name" value="PME_inhib"/>
    <property type="match status" value="1"/>
</dbReference>
<evidence type="ECO:0000313" key="6">
    <source>
        <dbReference type="Proteomes" id="UP000008311"/>
    </source>
</evidence>
<dbReference type="STRING" id="3988.B9RBP9"/>
<dbReference type="CDD" id="cd15798">
    <property type="entry name" value="PMEI-like_3"/>
    <property type="match status" value="1"/>
</dbReference>
<keyword evidence="6" id="KW-1185">Reference proteome</keyword>
<dbReference type="PANTHER" id="PTHR31080">
    <property type="entry name" value="PECTINESTERASE INHIBITOR-LIKE"/>
    <property type="match status" value="1"/>
</dbReference>
<dbReference type="InterPro" id="IPR051955">
    <property type="entry name" value="PME_Inhibitor"/>
</dbReference>
<feature type="domain" description="Pectinesterase inhibitor" evidence="4">
    <location>
        <begin position="36"/>
        <end position="189"/>
    </location>
</feature>
<dbReference type="EMBL" id="EQ973774">
    <property type="protein sequence ID" value="EEF50970.1"/>
    <property type="molecule type" value="Genomic_DNA"/>
</dbReference>
<evidence type="ECO:0000259" key="4">
    <source>
        <dbReference type="SMART" id="SM00856"/>
    </source>
</evidence>
<dbReference type="eggNOG" id="ENOG502RZTH">
    <property type="taxonomic scope" value="Eukaryota"/>
</dbReference>
<evidence type="ECO:0000256" key="2">
    <source>
        <dbReference type="ARBA" id="ARBA00038471"/>
    </source>
</evidence>
<feature type="chain" id="PRO_5002890857" evidence="3">
    <location>
        <begin position="26"/>
        <end position="226"/>
    </location>
</feature>
<dbReference type="Pfam" id="PF04043">
    <property type="entry name" value="PMEI"/>
    <property type="match status" value="1"/>
</dbReference>
<evidence type="ECO:0000256" key="3">
    <source>
        <dbReference type="SAM" id="SignalP"/>
    </source>
</evidence>
<protein>
    <submittedName>
        <fullName evidence="5">21 kDa protein, putative</fullName>
    </submittedName>
</protein>
<dbReference type="GO" id="GO:0009827">
    <property type="term" value="P:plant-type cell wall modification"/>
    <property type="evidence" value="ECO:0000318"/>
    <property type="project" value="GO_Central"/>
</dbReference>
<keyword evidence="1 3" id="KW-0732">Signal</keyword>
<feature type="signal peptide" evidence="3">
    <location>
        <begin position="1"/>
        <end position="25"/>
    </location>
</feature>
<sequence>MAALLLGHALLIAILILHFPTYINSSPPTAPLPSNTNTQYIRTTCNYTTYPRLCYHSLSIYASKIKTNPKLLANTALNITFKATESTSRLMKKMSRIHGLNPGVAAALVDCMEVVGDSVYELQRSIGEMGHASGANFYGVMEDIQTWVSAALTDDTTCIDGFDEQPNLNGNVKRIDLDSIFWFRFAIYVELYFLPVPSSDEVSYLRLDYKCGIVTREVILYSFHIG</sequence>
<dbReference type="InterPro" id="IPR035513">
    <property type="entry name" value="Invertase/methylesterase_inhib"/>
</dbReference>
<gene>
    <name evidence="5" type="ORF">RCOM_1679730</name>
</gene>
<dbReference type="GO" id="GO:0004857">
    <property type="term" value="F:enzyme inhibitor activity"/>
    <property type="evidence" value="ECO:0000318"/>
    <property type="project" value="GO_Central"/>
</dbReference>
<dbReference type="SUPFAM" id="SSF101148">
    <property type="entry name" value="Plant invertase/pectin methylesterase inhibitor"/>
    <property type="match status" value="1"/>
</dbReference>
<name>B9RBP9_RICCO</name>
<evidence type="ECO:0000313" key="5">
    <source>
        <dbReference type="EMBL" id="EEF50970.1"/>
    </source>
</evidence>
<dbReference type="AlphaFoldDB" id="B9RBP9"/>
<dbReference type="InterPro" id="IPR006501">
    <property type="entry name" value="Pectinesterase_inhib_dom"/>
</dbReference>